<gene>
    <name evidence="21" type="primary">B3G2S</name>
    <name evidence="20" type="ORF">CCAP1982_LOCUS5655</name>
</gene>
<feature type="transmembrane region" description="Helical" evidence="19">
    <location>
        <begin position="42"/>
        <end position="62"/>
    </location>
</feature>
<evidence type="ECO:0000256" key="15">
    <source>
        <dbReference type="ARBA" id="ARBA00047979"/>
    </source>
</evidence>
<keyword evidence="8 17" id="KW-0479">Metal-binding</keyword>
<dbReference type="GO" id="GO:0050650">
    <property type="term" value="P:chondroitin sulfate proteoglycan biosynthetic process"/>
    <property type="evidence" value="ECO:0007669"/>
    <property type="project" value="TreeGrafter"/>
</dbReference>
<evidence type="ECO:0000256" key="12">
    <source>
        <dbReference type="ARBA" id="ARBA00023136"/>
    </source>
</evidence>
<dbReference type="OrthoDB" id="675023at2759"/>
<evidence type="ECO:0000256" key="5">
    <source>
        <dbReference type="ARBA" id="ARBA00012641"/>
    </source>
</evidence>
<comment type="catalytic activity">
    <reaction evidence="15 19">
        <text>3-O-(beta-D-galactosyl-(1-&gt;3)-beta-D-galactosyl-(1-&gt;4)-beta-D-xylosyl)-L-seryl-[protein] + UDP-alpha-D-glucuronate = 3-O-(beta-D-GlcA-(1-&gt;3)-beta-D-Gal-(1-&gt;3)-beta-D-Gal-(1-&gt;4)-beta-D-Xyl)-L-seryl-[protein] + UDP + H(+)</text>
        <dbReference type="Rhea" id="RHEA:24168"/>
        <dbReference type="Rhea" id="RHEA-COMP:12571"/>
        <dbReference type="Rhea" id="RHEA-COMP:12573"/>
        <dbReference type="ChEBI" id="CHEBI:15378"/>
        <dbReference type="ChEBI" id="CHEBI:58052"/>
        <dbReference type="ChEBI" id="CHEBI:58223"/>
        <dbReference type="ChEBI" id="CHEBI:132090"/>
        <dbReference type="ChEBI" id="CHEBI:132093"/>
        <dbReference type="EC" id="2.4.1.135"/>
    </reaction>
</comment>
<evidence type="ECO:0000256" key="3">
    <source>
        <dbReference type="ARBA" id="ARBA00004922"/>
    </source>
</evidence>
<evidence type="ECO:0000313" key="20">
    <source>
        <dbReference type="EMBL" id="CAD6996994.1"/>
    </source>
</evidence>
<comment type="cofactor">
    <cofactor evidence="1 17 19">
        <name>Mn(2+)</name>
        <dbReference type="ChEBI" id="CHEBI:29035"/>
    </cofactor>
</comment>
<dbReference type="InterPro" id="IPR029044">
    <property type="entry name" value="Nucleotide-diphossugar_trans"/>
</dbReference>
<organism evidence="21">
    <name type="scientific">Ceratitis capitata</name>
    <name type="common">Mediterranean fruit fly</name>
    <name type="synonym">Tephritis capitata</name>
    <dbReference type="NCBI Taxonomy" id="7213"/>
    <lineage>
        <taxon>Eukaryota</taxon>
        <taxon>Metazoa</taxon>
        <taxon>Ecdysozoa</taxon>
        <taxon>Arthropoda</taxon>
        <taxon>Hexapoda</taxon>
        <taxon>Insecta</taxon>
        <taxon>Pterygota</taxon>
        <taxon>Neoptera</taxon>
        <taxon>Endopterygota</taxon>
        <taxon>Diptera</taxon>
        <taxon>Brachycera</taxon>
        <taxon>Muscomorpha</taxon>
        <taxon>Tephritoidea</taxon>
        <taxon>Tephritidae</taxon>
        <taxon>Ceratitis</taxon>
        <taxon>Ceratitis</taxon>
    </lineage>
</organism>
<keyword evidence="22" id="KW-1185">Reference proteome</keyword>
<keyword evidence="10 19" id="KW-1133">Transmembrane helix</keyword>
<accession>W8BLI9</accession>
<dbReference type="Gene3D" id="3.90.550.10">
    <property type="entry name" value="Spore Coat Polysaccharide Biosynthesis Protein SpsA, Chain A"/>
    <property type="match status" value="1"/>
</dbReference>
<evidence type="ECO:0000256" key="9">
    <source>
        <dbReference type="ARBA" id="ARBA00022968"/>
    </source>
</evidence>
<dbReference type="GO" id="GO:0015018">
    <property type="term" value="F:galactosylgalactosylxylosylprotein 3-beta-glucuronosyltransferase activity"/>
    <property type="evidence" value="ECO:0007669"/>
    <property type="project" value="UniProtKB-UniRule"/>
</dbReference>
<evidence type="ECO:0000256" key="1">
    <source>
        <dbReference type="ARBA" id="ARBA00001936"/>
    </source>
</evidence>
<dbReference type="GO" id="GO:0000139">
    <property type="term" value="C:Golgi membrane"/>
    <property type="evidence" value="ECO:0007669"/>
    <property type="project" value="UniProtKB-SubCell"/>
</dbReference>
<evidence type="ECO:0000256" key="11">
    <source>
        <dbReference type="ARBA" id="ARBA00023034"/>
    </source>
</evidence>
<comment type="similarity">
    <text evidence="4 19">Belongs to the glycosyltransferase 43 family.</text>
</comment>
<dbReference type="CDD" id="cd00218">
    <property type="entry name" value="GlcAT-I"/>
    <property type="match status" value="1"/>
</dbReference>
<dbReference type="EMBL" id="GAMC01006883">
    <property type="protein sequence ID" value="JAB99672.1"/>
    <property type="molecule type" value="mRNA"/>
</dbReference>
<dbReference type="UniPathway" id="UPA00378"/>
<evidence type="ECO:0000313" key="21">
    <source>
        <dbReference type="EMBL" id="JAB99672.1"/>
    </source>
</evidence>
<dbReference type="KEGG" id="ccat:101451792"/>
<dbReference type="GO" id="GO:0005975">
    <property type="term" value="P:carbohydrate metabolic process"/>
    <property type="evidence" value="ECO:0007669"/>
    <property type="project" value="TreeGrafter"/>
</dbReference>
<dbReference type="PANTHER" id="PTHR10896:SF51">
    <property type="entry name" value="GALACTOSYLGALACTOSYLXYLOSYLPROTEIN 3-BETA-GLUCURONOSYLTRANSFERASE S"/>
    <property type="match status" value="1"/>
</dbReference>
<dbReference type="Proteomes" id="UP000606786">
    <property type="component" value="Unassembled WGS sequence"/>
</dbReference>
<reference evidence="21" key="2">
    <citation type="journal article" date="2014" name="BMC Genomics">
        <title>A genomic perspective to assessing quality of mass-reared SIT flies used in Mediterranean fruit fly (Ceratitis capitata) eradication in California.</title>
        <authorList>
            <person name="Calla B."/>
            <person name="Hall B."/>
            <person name="Hou S."/>
            <person name="Geib S.M."/>
        </authorList>
    </citation>
    <scope>NUCLEOTIDE SEQUENCE</scope>
</reference>
<evidence type="ECO:0000256" key="18">
    <source>
        <dbReference type="PIRSR" id="PIRSR605027-6"/>
    </source>
</evidence>
<keyword evidence="13 18" id="KW-0325">Glycoprotein</keyword>
<dbReference type="EMBL" id="CAJHJT010000012">
    <property type="protein sequence ID" value="CAD6996994.1"/>
    <property type="molecule type" value="Genomic_DNA"/>
</dbReference>
<evidence type="ECO:0000256" key="2">
    <source>
        <dbReference type="ARBA" id="ARBA00004323"/>
    </source>
</evidence>
<dbReference type="EC" id="2.4.1.135" evidence="5 19"/>
<evidence type="ECO:0000313" key="22">
    <source>
        <dbReference type="Proteomes" id="UP000606786"/>
    </source>
</evidence>
<evidence type="ECO:0000256" key="17">
    <source>
        <dbReference type="PIRSR" id="PIRSR605027-3"/>
    </source>
</evidence>
<evidence type="ECO:0000256" key="4">
    <source>
        <dbReference type="ARBA" id="ARBA00007706"/>
    </source>
</evidence>
<dbReference type="InterPro" id="IPR005027">
    <property type="entry name" value="Glyco_trans_43"/>
</dbReference>
<feature type="binding site" evidence="17">
    <location>
        <position position="220"/>
    </location>
    <ligand>
        <name>Mn(2+)</name>
        <dbReference type="ChEBI" id="CHEBI:29035"/>
    </ligand>
</feature>
<dbReference type="PANTHER" id="PTHR10896">
    <property type="entry name" value="GALACTOSYLGALACTOSYLXYLOSYLPROTEIN 3-BETA-GLUCURONOSYLTRANSFERASE BETA-1,3-GLUCURONYLTRANSFERASE"/>
    <property type="match status" value="1"/>
</dbReference>
<dbReference type="GO" id="GO:0046872">
    <property type="term" value="F:metal ion binding"/>
    <property type="evidence" value="ECO:0007669"/>
    <property type="project" value="UniProtKB-KW"/>
</dbReference>
<evidence type="ECO:0000256" key="19">
    <source>
        <dbReference type="RuleBase" id="RU363127"/>
    </source>
</evidence>
<dbReference type="AlphaFoldDB" id="W8BLI9"/>
<evidence type="ECO:0000256" key="16">
    <source>
        <dbReference type="PIRSR" id="PIRSR605027-1"/>
    </source>
</evidence>
<keyword evidence="7 19" id="KW-0812">Transmembrane</keyword>
<reference evidence="21" key="1">
    <citation type="submission" date="2013-07" db="EMBL/GenBank/DDBJ databases">
        <authorList>
            <person name="Geib S."/>
        </authorList>
    </citation>
    <scope>NUCLEOTIDE SEQUENCE</scope>
</reference>
<evidence type="ECO:0000256" key="10">
    <source>
        <dbReference type="ARBA" id="ARBA00022989"/>
    </source>
</evidence>
<evidence type="ECO:0000256" key="6">
    <source>
        <dbReference type="ARBA" id="ARBA00022679"/>
    </source>
</evidence>
<name>W8BLI9_CERCA</name>
<keyword evidence="6 19" id="KW-0808">Transferase</keyword>
<comment type="subcellular location">
    <subcellularLocation>
        <location evidence="2 19">Golgi apparatus membrane</location>
        <topology evidence="2 19">Single-pass type II membrane protein</topology>
    </subcellularLocation>
</comment>
<keyword evidence="14 17" id="KW-0464">Manganese</keyword>
<comment type="pathway">
    <text evidence="3 19">Protein modification; protein glycosylation.</text>
</comment>
<feature type="glycosylation site" description="N-linked (GlcNAc...) asparagine" evidence="18">
    <location>
        <position position="323"/>
    </location>
</feature>
<evidence type="ECO:0000256" key="14">
    <source>
        <dbReference type="ARBA" id="ARBA00023211"/>
    </source>
</evidence>
<dbReference type="SUPFAM" id="SSF53448">
    <property type="entry name" value="Nucleotide-diphospho-sugar transferases"/>
    <property type="match status" value="1"/>
</dbReference>
<protein>
    <recommendedName>
        <fullName evidence="5 19">Galactosylgalactosylxylosylprotein 3-beta-glucuronosyltransferase</fullName>
        <ecNumber evidence="5 19">2.4.1.135</ecNumber>
    </recommendedName>
</protein>
<evidence type="ECO:0000256" key="8">
    <source>
        <dbReference type="ARBA" id="ARBA00022723"/>
    </source>
</evidence>
<keyword evidence="11 19" id="KW-0333">Golgi apparatus</keyword>
<keyword evidence="9 19" id="KW-0735">Signal-anchor</keyword>
<proteinExistence type="evidence at transcript level"/>
<evidence type="ECO:0000256" key="13">
    <source>
        <dbReference type="ARBA" id="ARBA00023180"/>
    </source>
</evidence>
<sequence length="394" mass="45315">MQSPFRNKEDVRQQNDYHHKELMQYPAVYGNKSSKSLWSKSITIRKIAVFSVVVSFLLYVLWGTINVTVVDSTIGTLPDDSNRNRINELQLVCNEVFTDNRDFIQNQPRKNYDTLPVIYFVTPTYPRREQAPELIRLAHTLLHVPRIHWILANDYNACNAYLDGFLVKLGLPFTHLASPMPEFYRKKKPMPRGVANRRGAIQWIRQRNITNGILYFGDDDNTYDLRLFSEIRETQRVSMFPVGLIEEYSVSGPIVKKGKVVGFLDSWVAERRWPVDMAGFATNLAYLAEHSNASMPYKPGYEEDLFLRSIKLNLNIIEPKARNCTEILVWHTQTKTRERATLRISNKYLDDRSNLGGLIKSLDAMGVASASDNEGQRTVISKNGKARPLSYFLS</sequence>
<feature type="active site" description="Proton donor/acceptor" evidence="16">
    <location>
        <position position="303"/>
    </location>
</feature>
<keyword evidence="12 19" id="KW-0472">Membrane</keyword>
<reference evidence="20" key="3">
    <citation type="submission" date="2020-11" db="EMBL/GenBank/DDBJ databases">
        <authorList>
            <person name="Whitehead M."/>
        </authorList>
    </citation>
    <scope>NUCLEOTIDE SEQUENCE</scope>
    <source>
        <strain evidence="20">EGII</strain>
    </source>
</reference>
<dbReference type="Pfam" id="PF03360">
    <property type="entry name" value="Glyco_transf_43"/>
    <property type="match status" value="1"/>
</dbReference>
<evidence type="ECO:0000256" key="7">
    <source>
        <dbReference type="ARBA" id="ARBA00022692"/>
    </source>
</evidence>
<dbReference type="FunFam" id="3.90.550.10:FF:000044">
    <property type="entry name" value="Galactosylgalactosylxylosylprotein 3-beta-glucuronosyltransferase"/>
    <property type="match status" value="1"/>
</dbReference>